<dbReference type="GO" id="GO:0006065">
    <property type="term" value="P:UDP-glucuronate biosynthetic process"/>
    <property type="evidence" value="ECO:0007669"/>
    <property type="project" value="UniProtKB-UniPathway"/>
</dbReference>
<dbReference type="PROSITE" id="PS51257">
    <property type="entry name" value="PROKAR_LIPOPROTEIN"/>
    <property type="match status" value="1"/>
</dbReference>
<dbReference type="InterPro" id="IPR008927">
    <property type="entry name" value="6-PGluconate_DH-like_C_sf"/>
</dbReference>
<evidence type="ECO:0000256" key="2">
    <source>
        <dbReference type="ARBA" id="ARBA00006601"/>
    </source>
</evidence>
<feature type="binding site" evidence="11">
    <location>
        <position position="32"/>
    </location>
    <ligand>
        <name>NAD(+)</name>
        <dbReference type="ChEBI" id="CHEBI:57540"/>
    </ligand>
</feature>
<dbReference type="InterPro" id="IPR036220">
    <property type="entry name" value="UDP-Glc/GDP-Man_DH_C_sf"/>
</dbReference>
<dbReference type="EMBL" id="JAEDXG010000005">
    <property type="protein sequence ID" value="MBH9696379.1"/>
    <property type="molecule type" value="Genomic_DNA"/>
</dbReference>
<evidence type="ECO:0000259" key="13">
    <source>
        <dbReference type="SMART" id="SM00984"/>
    </source>
</evidence>
<evidence type="ECO:0000256" key="9">
    <source>
        <dbReference type="PIRSR" id="PIRSR500134-1"/>
    </source>
</evidence>
<dbReference type="AlphaFoldDB" id="A0A8I1AKF9"/>
<comment type="catalytic activity">
    <reaction evidence="7 8">
        <text>UDP-alpha-D-glucose + 2 NAD(+) + H2O = UDP-alpha-D-glucuronate + 2 NADH + 3 H(+)</text>
        <dbReference type="Rhea" id="RHEA:23596"/>
        <dbReference type="ChEBI" id="CHEBI:15377"/>
        <dbReference type="ChEBI" id="CHEBI:15378"/>
        <dbReference type="ChEBI" id="CHEBI:57540"/>
        <dbReference type="ChEBI" id="CHEBI:57945"/>
        <dbReference type="ChEBI" id="CHEBI:58052"/>
        <dbReference type="ChEBI" id="CHEBI:58885"/>
        <dbReference type="EC" id="1.1.1.22"/>
    </reaction>
</comment>
<feature type="binding site" evidence="11">
    <location>
        <position position="269"/>
    </location>
    <ligand>
        <name>NAD(+)</name>
        <dbReference type="ChEBI" id="CHEBI:57540"/>
    </ligand>
</feature>
<gene>
    <name evidence="14" type="ORF">JAO13_08005</name>
</gene>
<feature type="binding site" evidence="11">
    <location>
        <position position="334"/>
    </location>
    <ligand>
        <name>NAD(+)</name>
        <dbReference type="ChEBI" id="CHEBI:57540"/>
    </ligand>
</feature>
<dbReference type="InterPro" id="IPR036291">
    <property type="entry name" value="NAD(P)-bd_dom_sf"/>
</dbReference>
<evidence type="ECO:0000256" key="1">
    <source>
        <dbReference type="ARBA" id="ARBA00004701"/>
    </source>
</evidence>
<dbReference type="InterPro" id="IPR028357">
    <property type="entry name" value="UDPglc_DH_bac"/>
</dbReference>
<dbReference type="GO" id="GO:0003979">
    <property type="term" value="F:UDP-glucose 6-dehydrogenase activity"/>
    <property type="evidence" value="ECO:0007669"/>
    <property type="project" value="UniProtKB-EC"/>
</dbReference>
<dbReference type="InterPro" id="IPR017476">
    <property type="entry name" value="UDP-Glc/GDP-Man"/>
</dbReference>
<evidence type="ECO:0000256" key="10">
    <source>
        <dbReference type="PIRSR" id="PIRSR500134-2"/>
    </source>
</evidence>
<evidence type="ECO:0000313" key="15">
    <source>
        <dbReference type="Proteomes" id="UP000645612"/>
    </source>
</evidence>
<feature type="binding site" evidence="11">
    <location>
        <position position="37"/>
    </location>
    <ligand>
        <name>NAD(+)</name>
        <dbReference type="ChEBI" id="CHEBI:57540"/>
    </ligand>
</feature>
<feature type="region of interest" description="Disordered" evidence="12">
    <location>
        <begin position="436"/>
        <end position="473"/>
    </location>
</feature>
<feature type="binding site" evidence="11">
    <location>
        <position position="88"/>
    </location>
    <ligand>
        <name>NAD(+)</name>
        <dbReference type="ChEBI" id="CHEBI:57540"/>
    </ligand>
</feature>
<feature type="active site" description="Nucleophile" evidence="9">
    <location>
        <position position="266"/>
    </location>
</feature>
<evidence type="ECO:0000256" key="6">
    <source>
        <dbReference type="ARBA" id="ARBA00023027"/>
    </source>
</evidence>
<evidence type="ECO:0000256" key="8">
    <source>
        <dbReference type="PIRNR" id="PIRNR000124"/>
    </source>
</evidence>
<dbReference type="SUPFAM" id="SSF52413">
    <property type="entry name" value="UDP-glucose/GDP-mannose dehydrogenase C-terminal domain"/>
    <property type="match status" value="1"/>
</dbReference>
<dbReference type="Gene3D" id="3.40.50.720">
    <property type="entry name" value="NAD(P)-binding Rossmann-like Domain"/>
    <property type="match status" value="2"/>
</dbReference>
<evidence type="ECO:0000256" key="5">
    <source>
        <dbReference type="ARBA" id="ARBA00023002"/>
    </source>
</evidence>
<feature type="binding site" evidence="10">
    <location>
        <begin position="155"/>
        <end position="158"/>
    </location>
    <ligand>
        <name>substrate</name>
    </ligand>
</feature>
<evidence type="ECO:0000313" key="14">
    <source>
        <dbReference type="EMBL" id="MBH9696379.1"/>
    </source>
</evidence>
<feature type="binding site" evidence="10">
    <location>
        <position position="327"/>
    </location>
    <ligand>
        <name>substrate</name>
    </ligand>
</feature>
<evidence type="ECO:0000256" key="11">
    <source>
        <dbReference type="PIRSR" id="PIRSR500134-3"/>
    </source>
</evidence>
<feature type="binding site" evidence="10">
    <location>
        <position position="263"/>
    </location>
    <ligand>
        <name>substrate</name>
    </ligand>
</feature>
<evidence type="ECO:0000256" key="12">
    <source>
        <dbReference type="SAM" id="MobiDB-lite"/>
    </source>
</evidence>
<dbReference type="GO" id="GO:0051287">
    <property type="term" value="F:NAD binding"/>
    <property type="evidence" value="ECO:0007669"/>
    <property type="project" value="InterPro"/>
</dbReference>
<comment type="caution">
    <text evidence="14">The sequence shown here is derived from an EMBL/GenBank/DDBJ whole genome shotgun (WGS) entry which is preliminary data.</text>
</comment>
<keyword evidence="5 8" id="KW-0560">Oxidoreductase</keyword>
<dbReference type="Pfam" id="PF03720">
    <property type="entry name" value="UDPG_MGDP_dh_C"/>
    <property type="match status" value="1"/>
</dbReference>
<dbReference type="PIRSF" id="PIRSF000124">
    <property type="entry name" value="UDPglc_GDPman_dh"/>
    <property type="match status" value="1"/>
</dbReference>
<reference evidence="14" key="1">
    <citation type="submission" date="2020-12" db="EMBL/GenBank/DDBJ databases">
        <title>Burkholderia cepacia complex in Mexico.</title>
        <authorList>
            <person name="Estrada P."/>
        </authorList>
    </citation>
    <scope>NUCLEOTIDE SEQUENCE</scope>
    <source>
        <strain evidence="14">871</strain>
    </source>
</reference>
<dbReference type="PIRSF" id="PIRSF500134">
    <property type="entry name" value="UDPglc_DH_bac"/>
    <property type="match status" value="1"/>
</dbReference>
<dbReference type="SMART" id="SM00984">
    <property type="entry name" value="UDPG_MGDP_dh_C"/>
    <property type="match status" value="1"/>
</dbReference>
<evidence type="ECO:0000256" key="4">
    <source>
        <dbReference type="ARBA" id="ARBA00015132"/>
    </source>
</evidence>
<evidence type="ECO:0000256" key="7">
    <source>
        <dbReference type="ARBA" id="ARBA00047473"/>
    </source>
</evidence>
<dbReference type="Gene3D" id="1.20.5.100">
    <property type="entry name" value="Cytochrome c1, transmembrane anchor, C-terminal"/>
    <property type="match status" value="1"/>
</dbReference>
<dbReference type="InterPro" id="IPR014027">
    <property type="entry name" value="UDP-Glc/GDP-Man_DH_C"/>
</dbReference>
<comment type="pathway">
    <text evidence="1">Nucleotide-sugar biosynthesis; UDP-alpha-D-glucuronate biosynthesis; UDP-alpha-D-glucuronate from UDP-alpha-D-glucose: step 1/1.</text>
</comment>
<accession>A0A8I1AKF9</accession>
<dbReference type="UniPathway" id="UPA00038">
    <property type="reaction ID" value="UER00491"/>
</dbReference>
<feature type="binding site" evidence="11">
    <location>
        <position position="124"/>
    </location>
    <ligand>
        <name>NAD(+)</name>
        <dbReference type="ChEBI" id="CHEBI:57540"/>
    </ligand>
</feature>
<feature type="compositionally biased region" description="Basic and acidic residues" evidence="12">
    <location>
        <begin position="456"/>
        <end position="466"/>
    </location>
</feature>
<feature type="domain" description="UDP-glucose/GDP-mannose dehydrogenase C-terminal" evidence="13">
    <location>
        <begin position="320"/>
        <end position="421"/>
    </location>
</feature>
<dbReference type="Pfam" id="PF00984">
    <property type="entry name" value="UDPG_MGDP_dh"/>
    <property type="match status" value="1"/>
</dbReference>
<dbReference type="PANTHER" id="PTHR43750">
    <property type="entry name" value="UDP-GLUCOSE 6-DEHYDROGENASE TUAD"/>
    <property type="match status" value="1"/>
</dbReference>
<dbReference type="PANTHER" id="PTHR43750:SF3">
    <property type="entry name" value="UDP-GLUCOSE 6-DEHYDROGENASE TUAD"/>
    <property type="match status" value="1"/>
</dbReference>
<dbReference type="RefSeq" id="WP_176131770.1">
    <property type="nucleotide sequence ID" value="NZ_CADDZZ010000035.1"/>
</dbReference>
<feature type="binding site" evidence="10">
    <location>
        <begin position="255"/>
        <end position="259"/>
    </location>
    <ligand>
        <name>substrate</name>
    </ligand>
</feature>
<dbReference type="SUPFAM" id="SSF51735">
    <property type="entry name" value="NAD(P)-binding Rossmann-fold domains"/>
    <property type="match status" value="1"/>
</dbReference>
<proteinExistence type="inferred from homology"/>
<dbReference type="Pfam" id="PF03721">
    <property type="entry name" value="UDPG_MGDP_dh_N"/>
    <property type="match status" value="1"/>
</dbReference>
<dbReference type="NCBIfam" id="TIGR03026">
    <property type="entry name" value="NDP-sugDHase"/>
    <property type="match status" value="1"/>
</dbReference>
<feature type="binding site" evidence="10">
    <location>
        <position position="210"/>
    </location>
    <ligand>
        <name>substrate</name>
    </ligand>
</feature>
<name>A0A8I1AKF9_BURCE</name>
<feature type="binding site" evidence="11">
    <location>
        <position position="158"/>
    </location>
    <ligand>
        <name>NAD(+)</name>
        <dbReference type="ChEBI" id="CHEBI:57540"/>
    </ligand>
</feature>
<keyword evidence="6 8" id="KW-0520">NAD</keyword>
<dbReference type="InterPro" id="IPR001732">
    <property type="entry name" value="UDP-Glc/GDP-Man_DH_N"/>
</dbReference>
<organism evidence="14 15">
    <name type="scientific">Burkholderia cepacia</name>
    <name type="common">Pseudomonas cepacia</name>
    <dbReference type="NCBI Taxonomy" id="292"/>
    <lineage>
        <taxon>Bacteria</taxon>
        <taxon>Pseudomonadati</taxon>
        <taxon>Pseudomonadota</taxon>
        <taxon>Betaproteobacteria</taxon>
        <taxon>Burkholderiales</taxon>
        <taxon>Burkholderiaceae</taxon>
        <taxon>Burkholderia</taxon>
        <taxon>Burkholderia cepacia complex</taxon>
    </lineage>
</organism>
<sequence>MNVRIAIVGTGYVGLVSGACFADLGHDVVCIDNNRGKIDALNEGRMPIYEPGLDALVARNVERGTLRFSSDLAASVCDRDAVFIAVGTPTLPGTDQADLQYVEAAAREIASNLTGFAVVVTKSTVPVGTNRVVGQIVERHAPAGVDAAIASNPEFLREGSAIDDFMHPDRVVFGAEHPRAIEIMKAIYAPLEATGHLVLATEIETAELVKYAANAFLAVKISYINEISDLCEAVGADVELVANGMGLDRRIGASFLKAGPGWGGSCFPKDTRALKATASEHAVPLRIVSAAIESNALRKEQILRRIEKACGGSIKDKRIAVLGLTFKGQTDDVRESPSIDVIQLLVGAGAHIRAYDPARPHEASRLLPQVFMEGSAIDAVRSADAVVVMTEWKAFEALDLADLADHMADPVMLDMRNLFSERLAVDSGFRRYERVGRSCGERTPAAPEPEPEPEPEQQHASEDTRPQRGLLQD</sequence>
<evidence type="ECO:0000256" key="3">
    <source>
        <dbReference type="ARBA" id="ARBA00012954"/>
    </source>
</evidence>
<dbReference type="EC" id="1.1.1.22" evidence="3 8"/>
<protein>
    <recommendedName>
        <fullName evidence="4 8">UDP-glucose 6-dehydrogenase</fullName>
        <ecNumber evidence="3 8">1.1.1.22</ecNumber>
    </recommendedName>
</protein>
<dbReference type="SUPFAM" id="SSF48179">
    <property type="entry name" value="6-phosphogluconate dehydrogenase C-terminal domain-like"/>
    <property type="match status" value="1"/>
</dbReference>
<dbReference type="GO" id="GO:0000271">
    <property type="term" value="P:polysaccharide biosynthetic process"/>
    <property type="evidence" value="ECO:0007669"/>
    <property type="project" value="InterPro"/>
</dbReference>
<dbReference type="InterPro" id="IPR014026">
    <property type="entry name" value="UDP-Glc/GDP-Man_DH_dimer"/>
</dbReference>
<comment type="similarity">
    <text evidence="2 8">Belongs to the UDP-glucose/GDP-mannose dehydrogenase family.</text>
</comment>
<dbReference type="Proteomes" id="UP000645612">
    <property type="component" value="Unassembled WGS sequence"/>
</dbReference>